<dbReference type="EMBL" id="JAAGAX010000016">
    <property type="protein sequence ID" value="KAF2288443.1"/>
    <property type="molecule type" value="Genomic_DNA"/>
</dbReference>
<dbReference type="Proteomes" id="UP000467840">
    <property type="component" value="Chromosome 8"/>
</dbReference>
<dbReference type="GO" id="GO:0004488">
    <property type="term" value="F:methylenetetrahydrofolate dehydrogenase (NADP+) activity"/>
    <property type="evidence" value="ECO:0007669"/>
    <property type="project" value="InterPro"/>
</dbReference>
<dbReference type="InterPro" id="IPR046346">
    <property type="entry name" value="Aminoacid_DH-like_N_sf"/>
</dbReference>
<dbReference type="SUPFAM" id="SSF53223">
    <property type="entry name" value="Aminoacid dehydrogenase-like, N-terminal domain"/>
    <property type="match status" value="1"/>
</dbReference>
<proteinExistence type="predicted"/>
<keyword evidence="5" id="KW-1185">Reference proteome</keyword>
<dbReference type="InterPro" id="IPR020630">
    <property type="entry name" value="THF_DH/CycHdrlase_cat_dom"/>
</dbReference>
<dbReference type="Pfam" id="PF00763">
    <property type="entry name" value="THF_DHG_CYH"/>
    <property type="match status" value="1"/>
</dbReference>
<keyword evidence="1" id="KW-0554">One-carbon metabolism</keyword>
<feature type="domain" description="Tetrahydrofolate dehydrogenase/cyclohydrolase NAD(P)-binding" evidence="3">
    <location>
        <begin position="107"/>
        <end position="178"/>
    </location>
</feature>
<dbReference type="GO" id="GO:0004477">
    <property type="term" value="F:methenyltetrahydrofolate cyclohydrolase activity"/>
    <property type="evidence" value="ECO:0007669"/>
    <property type="project" value="TreeGrafter"/>
</dbReference>
<evidence type="ECO:0008006" key="6">
    <source>
        <dbReference type="Google" id="ProtNLM"/>
    </source>
</evidence>
<reference evidence="4 5" key="1">
    <citation type="journal article" date="2020" name="Mol. Plant">
        <title>The Chromosome-Based Rubber Tree Genome Provides New Insights into Spurge Genome Evolution and Rubber Biosynthesis.</title>
        <authorList>
            <person name="Liu J."/>
            <person name="Shi C."/>
            <person name="Shi C.C."/>
            <person name="Li W."/>
            <person name="Zhang Q.J."/>
            <person name="Zhang Y."/>
            <person name="Li K."/>
            <person name="Lu H.F."/>
            <person name="Shi C."/>
            <person name="Zhu S.T."/>
            <person name="Xiao Z.Y."/>
            <person name="Nan H."/>
            <person name="Yue Y."/>
            <person name="Zhu X.G."/>
            <person name="Wu Y."/>
            <person name="Hong X.N."/>
            <person name="Fan G.Y."/>
            <person name="Tong Y."/>
            <person name="Zhang D."/>
            <person name="Mao C.L."/>
            <person name="Liu Y.L."/>
            <person name="Hao S.J."/>
            <person name="Liu W.Q."/>
            <person name="Lv M.Q."/>
            <person name="Zhang H.B."/>
            <person name="Liu Y."/>
            <person name="Hu-Tang G.R."/>
            <person name="Wang J.P."/>
            <person name="Wang J.H."/>
            <person name="Sun Y.H."/>
            <person name="Ni S.B."/>
            <person name="Chen W.B."/>
            <person name="Zhang X.C."/>
            <person name="Jiao Y.N."/>
            <person name="Eichler E.E."/>
            <person name="Li G.H."/>
            <person name="Liu X."/>
            <person name="Gao L.Z."/>
        </authorList>
    </citation>
    <scope>NUCLEOTIDE SEQUENCE [LARGE SCALE GENOMIC DNA]</scope>
    <source>
        <strain evidence="5">cv. GT1</strain>
        <tissue evidence="4">Leaf</tissue>
    </source>
</reference>
<dbReference type="SUPFAM" id="SSF51735">
    <property type="entry name" value="NAD(P)-binding Rossmann-fold domains"/>
    <property type="match status" value="1"/>
</dbReference>
<protein>
    <recommendedName>
        <fullName evidence="6">Tetrahydrofolate dehydrogenase/cyclohydrolase NAD(P)-binding domain-containing protein</fullName>
    </recommendedName>
</protein>
<dbReference type="AlphaFoldDB" id="A0A6A6KK55"/>
<dbReference type="InterPro" id="IPR020631">
    <property type="entry name" value="THF_DH/CycHdrlase_NAD-bd_dom"/>
</dbReference>
<evidence type="ECO:0000313" key="5">
    <source>
        <dbReference type="Proteomes" id="UP000467840"/>
    </source>
</evidence>
<dbReference type="GO" id="GO:0035999">
    <property type="term" value="P:tetrahydrofolate interconversion"/>
    <property type="evidence" value="ECO:0007669"/>
    <property type="project" value="TreeGrafter"/>
</dbReference>
<gene>
    <name evidence="4" type="ORF">GH714_007521</name>
</gene>
<comment type="caution">
    <text evidence="4">The sequence shown here is derived from an EMBL/GenBank/DDBJ whole genome shotgun (WGS) entry which is preliminary data.</text>
</comment>
<evidence type="ECO:0000256" key="1">
    <source>
        <dbReference type="ARBA" id="ARBA00022563"/>
    </source>
</evidence>
<organism evidence="4 5">
    <name type="scientific">Hevea brasiliensis</name>
    <name type="common">Para rubber tree</name>
    <name type="synonym">Siphonia brasiliensis</name>
    <dbReference type="NCBI Taxonomy" id="3981"/>
    <lineage>
        <taxon>Eukaryota</taxon>
        <taxon>Viridiplantae</taxon>
        <taxon>Streptophyta</taxon>
        <taxon>Embryophyta</taxon>
        <taxon>Tracheophyta</taxon>
        <taxon>Spermatophyta</taxon>
        <taxon>Magnoliopsida</taxon>
        <taxon>eudicotyledons</taxon>
        <taxon>Gunneridae</taxon>
        <taxon>Pentapetalae</taxon>
        <taxon>rosids</taxon>
        <taxon>fabids</taxon>
        <taxon>Malpighiales</taxon>
        <taxon>Euphorbiaceae</taxon>
        <taxon>Crotonoideae</taxon>
        <taxon>Micrandreae</taxon>
        <taxon>Hevea</taxon>
    </lineage>
</organism>
<dbReference type="Pfam" id="PF02882">
    <property type="entry name" value="THF_DHG_CYH_C"/>
    <property type="match status" value="1"/>
</dbReference>
<evidence type="ECO:0000259" key="3">
    <source>
        <dbReference type="Pfam" id="PF02882"/>
    </source>
</evidence>
<dbReference type="InterPro" id="IPR036291">
    <property type="entry name" value="NAD(P)-bd_dom_sf"/>
</dbReference>
<dbReference type="Gene3D" id="3.40.50.10860">
    <property type="entry name" value="Leucine Dehydrogenase, chain A, domain 1"/>
    <property type="match status" value="1"/>
</dbReference>
<dbReference type="InterPro" id="IPR000672">
    <property type="entry name" value="THF_DH/CycHdrlase"/>
</dbReference>
<dbReference type="PANTHER" id="PTHR48099:SF13">
    <property type="entry name" value="METHYLENETETRAHYDROFOLATE DEHYDROGENASE"/>
    <property type="match status" value="1"/>
</dbReference>
<accession>A0A6A6KK55</accession>
<sequence length="187" mass="20621">MKAAIGKSPVLAVVLVGKRRDSHTFLRIKLNACDEVGIASLTAELPEDCTEDEILHVVSSFNQNPLYMHLDEEKVINCVSPEKDVDSFHPFNMGNLAMRDREPFFIPCASKGCIELLLRHGVEITGKKAVVIGRSKIVSLPTSLLLQRHHATVSSVHAFTKQPEQITCEADIVVSDIGFLIWFEAAG</sequence>
<dbReference type="PRINTS" id="PR00085">
    <property type="entry name" value="THFDHDRGNASE"/>
</dbReference>
<dbReference type="PANTHER" id="PTHR48099">
    <property type="entry name" value="C-1-TETRAHYDROFOLATE SYNTHASE, CYTOPLASMIC-RELATED"/>
    <property type="match status" value="1"/>
</dbReference>
<evidence type="ECO:0000313" key="4">
    <source>
        <dbReference type="EMBL" id="KAF2288443.1"/>
    </source>
</evidence>
<feature type="domain" description="Tetrahydrofolate dehydrogenase/cyclohydrolase catalytic" evidence="2">
    <location>
        <begin position="4"/>
        <end position="86"/>
    </location>
</feature>
<dbReference type="Gene3D" id="3.40.50.720">
    <property type="entry name" value="NAD(P)-binding Rossmann-like Domain"/>
    <property type="match status" value="1"/>
</dbReference>
<name>A0A6A6KK55_HEVBR</name>
<dbReference type="GO" id="GO:0005829">
    <property type="term" value="C:cytosol"/>
    <property type="evidence" value="ECO:0007669"/>
    <property type="project" value="TreeGrafter"/>
</dbReference>
<evidence type="ECO:0000259" key="2">
    <source>
        <dbReference type="Pfam" id="PF00763"/>
    </source>
</evidence>